<dbReference type="AlphaFoldDB" id="A0A8J4S0R4"/>
<dbReference type="EMBL" id="JRKL02000211">
    <property type="protein sequence ID" value="KAF3973771.1"/>
    <property type="molecule type" value="Genomic_DNA"/>
</dbReference>
<reference evidence="1" key="1">
    <citation type="submission" date="2020-03" db="EMBL/GenBank/DDBJ databases">
        <title>Castanea mollissima Vanexum genome sequencing.</title>
        <authorList>
            <person name="Staton M."/>
        </authorList>
    </citation>
    <scope>NUCLEOTIDE SEQUENCE</scope>
    <source>
        <tissue evidence="1">Leaf</tissue>
    </source>
</reference>
<dbReference type="PANTHER" id="PTHR31515">
    <property type="entry name" value="TRANSMEMBRANE PROTEIN-RELATED"/>
    <property type="match status" value="1"/>
</dbReference>
<protein>
    <submittedName>
        <fullName evidence="1">Uncharacterized protein</fullName>
    </submittedName>
</protein>
<dbReference type="Proteomes" id="UP000737018">
    <property type="component" value="Unassembled WGS sequence"/>
</dbReference>
<comment type="caution">
    <text evidence="1">The sequence shown here is derived from an EMBL/GenBank/DDBJ whole genome shotgun (WGS) entry which is preliminary data.</text>
</comment>
<name>A0A8J4S0R4_9ROSI</name>
<organism evidence="1 2">
    <name type="scientific">Castanea mollissima</name>
    <name type="common">Chinese chestnut</name>
    <dbReference type="NCBI Taxonomy" id="60419"/>
    <lineage>
        <taxon>Eukaryota</taxon>
        <taxon>Viridiplantae</taxon>
        <taxon>Streptophyta</taxon>
        <taxon>Embryophyta</taxon>
        <taxon>Tracheophyta</taxon>
        <taxon>Spermatophyta</taxon>
        <taxon>Magnoliopsida</taxon>
        <taxon>eudicotyledons</taxon>
        <taxon>Gunneridae</taxon>
        <taxon>Pentapetalae</taxon>
        <taxon>rosids</taxon>
        <taxon>fabids</taxon>
        <taxon>Fagales</taxon>
        <taxon>Fagaceae</taxon>
        <taxon>Castanea</taxon>
    </lineage>
</organism>
<proteinExistence type="predicted"/>
<gene>
    <name evidence="1" type="ORF">CMV_002823</name>
</gene>
<evidence type="ECO:0000313" key="2">
    <source>
        <dbReference type="Proteomes" id="UP000737018"/>
    </source>
</evidence>
<evidence type="ECO:0000313" key="1">
    <source>
        <dbReference type="EMBL" id="KAF3973771.1"/>
    </source>
</evidence>
<accession>A0A8J4S0R4</accession>
<dbReference type="PANTHER" id="PTHR31515:SF2">
    <property type="entry name" value="TRANSMEMBRANE PROTEIN"/>
    <property type="match status" value="1"/>
</dbReference>
<keyword evidence="2" id="KW-1185">Reference proteome</keyword>
<sequence length="139" mass="16361">MMSFTAELDERMRDLKNELQSFEGDEYDESHKRKAIEALKRMESWNLFSDTHEEFQNYTVARDAFLTHLGSTLWGSMRNIISPSIADGAFHHYEKISFQLYFITQEKVRNIKLLPKAMFSQHIMILSGIPLDESCLQHR</sequence>
<dbReference type="OrthoDB" id="1711718at2759"/>